<protein>
    <submittedName>
        <fullName evidence="1">Uncharacterized protein</fullName>
    </submittedName>
</protein>
<accession>A0A433RNS3</accession>
<dbReference type="RefSeq" id="WP_126992117.1">
    <property type="nucleotide sequence ID" value="NZ_JTFC01000157.1"/>
</dbReference>
<keyword evidence="2" id="KW-1185">Reference proteome</keyword>
<sequence length="88" mass="10594">MTNDIRLLSEEELKEYYLSELTIFESLVEELENVEVKRKIEKYIPAIQERCNSVTALRISKEIGYLDNSDYLKDKLYRKLKSLHFYKI</sequence>
<name>A0A433RNS3_9BACL</name>
<dbReference type="Proteomes" id="UP000288623">
    <property type="component" value="Unassembled WGS sequence"/>
</dbReference>
<dbReference type="AlphaFoldDB" id="A0A433RNS3"/>
<evidence type="ECO:0000313" key="2">
    <source>
        <dbReference type="Proteomes" id="UP000288623"/>
    </source>
</evidence>
<evidence type="ECO:0000313" key="1">
    <source>
        <dbReference type="EMBL" id="RUS50227.1"/>
    </source>
</evidence>
<gene>
    <name evidence="1" type="ORF">QI30_19375</name>
</gene>
<dbReference type="EMBL" id="JTFC01000157">
    <property type="protein sequence ID" value="RUS50227.1"/>
    <property type="molecule type" value="Genomic_DNA"/>
</dbReference>
<comment type="caution">
    <text evidence="1">The sequence shown here is derived from an EMBL/GenBank/DDBJ whole genome shotgun (WGS) entry which is preliminary data.</text>
</comment>
<reference evidence="1 2" key="1">
    <citation type="submission" date="2014-11" db="EMBL/GenBank/DDBJ databases">
        <title>Genome sequence and analysis of novel Kurthia sp.</title>
        <authorList>
            <person name="Lawson J.N."/>
            <person name="Gonzalez J.E."/>
            <person name="Rinauldi L."/>
            <person name="Xuan Z."/>
            <person name="Firman A."/>
            <person name="Shaddox L."/>
            <person name="Trudeau A."/>
            <person name="Shah S."/>
            <person name="Reiman D."/>
        </authorList>
    </citation>
    <scope>NUCLEOTIDE SEQUENCE [LARGE SCALE GENOMIC DNA]</scope>
    <source>
        <strain evidence="1 2">3B1D</strain>
    </source>
</reference>
<organism evidence="1 2">
    <name type="scientific">Candidatus Kurthia intestinigallinarum</name>
    <dbReference type="NCBI Taxonomy" id="1562256"/>
    <lineage>
        <taxon>Bacteria</taxon>
        <taxon>Bacillati</taxon>
        <taxon>Bacillota</taxon>
        <taxon>Bacilli</taxon>
        <taxon>Bacillales</taxon>
        <taxon>Caryophanaceae</taxon>
        <taxon>Kurthia</taxon>
    </lineage>
</organism>
<proteinExistence type="predicted"/>